<keyword evidence="5" id="KW-0689">Ribosomal protein</keyword>
<comment type="subcellular location">
    <subcellularLocation>
        <location evidence="1">Mitochondrion</location>
    </subcellularLocation>
</comment>
<feature type="region of interest" description="Disordered" evidence="4">
    <location>
        <begin position="19"/>
        <end position="84"/>
    </location>
</feature>
<protein>
    <submittedName>
        <fullName evidence="5">Ribosomal protein S36, mitochondrial</fullName>
    </submittedName>
</protein>
<sequence length="116" mass="12462">MRSSLRLLAQWQRTPSIKFIGNGDRWAGHSSTPKPHSQAPPALLSESPFLKSLSSSSSSSPSSSSPSSPTPKKKAASSGKFDYEDDMLSPRKFWLGSLKIEEAELEAVMSGGASQH</sequence>
<dbReference type="GO" id="GO:0006103">
    <property type="term" value="P:2-oxoglutarate metabolic process"/>
    <property type="evidence" value="ECO:0007669"/>
    <property type="project" value="InterPro"/>
</dbReference>
<accession>A0A0F7SNZ4</accession>
<dbReference type="EMBL" id="LN483124">
    <property type="protein sequence ID" value="CED82434.1"/>
    <property type="molecule type" value="Genomic_DNA"/>
</dbReference>
<keyword evidence="5" id="KW-0687">Ribonucleoprotein</keyword>
<evidence type="ECO:0000256" key="4">
    <source>
        <dbReference type="SAM" id="MobiDB-lite"/>
    </source>
</evidence>
<dbReference type="AlphaFoldDB" id="A0A0F7SNZ4"/>
<evidence type="ECO:0000313" key="5">
    <source>
        <dbReference type="EMBL" id="CED82434.1"/>
    </source>
</evidence>
<dbReference type="Pfam" id="PF10937">
    <property type="entry name" value="Kgd4-YMR31"/>
    <property type="match status" value="1"/>
</dbReference>
<proteinExistence type="inferred from homology"/>
<evidence type="ECO:0000256" key="3">
    <source>
        <dbReference type="ARBA" id="ARBA00043970"/>
    </source>
</evidence>
<dbReference type="GO" id="GO:0005739">
    <property type="term" value="C:mitochondrion"/>
    <property type="evidence" value="ECO:0007669"/>
    <property type="project" value="UniProtKB-SubCell"/>
</dbReference>
<name>A0A0F7SNZ4_PHARH</name>
<reference evidence="5" key="1">
    <citation type="submission" date="2014-08" db="EMBL/GenBank/DDBJ databases">
        <authorList>
            <person name="Sharma Rahul"/>
            <person name="Thines Marco"/>
        </authorList>
    </citation>
    <scope>NUCLEOTIDE SEQUENCE</scope>
</reference>
<keyword evidence="2" id="KW-0496">Mitochondrion</keyword>
<dbReference type="GO" id="GO:0005840">
    <property type="term" value="C:ribosome"/>
    <property type="evidence" value="ECO:0007669"/>
    <property type="project" value="UniProtKB-KW"/>
</dbReference>
<evidence type="ECO:0000256" key="2">
    <source>
        <dbReference type="ARBA" id="ARBA00023128"/>
    </source>
</evidence>
<evidence type="ECO:0000256" key="1">
    <source>
        <dbReference type="ARBA" id="ARBA00004173"/>
    </source>
</evidence>
<dbReference type="InterPro" id="IPR020373">
    <property type="entry name" value="Kgd4/YMR-31"/>
</dbReference>
<organism evidence="5">
    <name type="scientific">Phaffia rhodozyma</name>
    <name type="common">Yeast</name>
    <name type="synonym">Xanthophyllomyces dendrorhous</name>
    <dbReference type="NCBI Taxonomy" id="264483"/>
    <lineage>
        <taxon>Eukaryota</taxon>
        <taxon>Fungi</taxon>
        <taxon>Dikarya</taxon>
        <taxon>Basidiomycota</taxon>
        <taxon>Agaricomycotina</taxon>
        <taxon>Tremellomycetes</taxon>
        <taxon>Cystofilobasidiales</taxon>
        <taxon>Mrakiaceae</taxon>
        <taxon>Phaffia</taxon>
    </lineage>
</organism>
<comment type="similarity">
    <text evidence="3">Belongs to the alpha-ketoglutarate dehydrogenase component 4 family.</text>
</comment>
<feature type="compositionally biased region" description="Low complexity" evidence="4">
    <location>
        <begin position="43"/>
        <end position="67"/>
    </location>
</feature>